<sequence length="114" mass="13025">MFPRKQKRLHLGHLGRKMVHTRRQPYRYSRALHHQALSTIRPCLKCPIPRHAGQRSRPSSPCIGAMYPRQHSDSSIMKQVPEIGGAGSGQKCHKRQNQGSNRTAKDQVERACHQ</sequence>
<accession>A0AAV2KQQ9</accession>
<evidence type="ECO:0000256" key="1">
    <source>
        <dbReference type="SAM" id="MobiDB-lite"/>
    </source>
</evidence>
<feature type="region of interest" description="Disordered" evidence="1">
    <location>
        <begin position="50"/>
        <end position="114"/>
    </location>
</feature>
<evidence type="ECO:0000313" key="2">
    <source>
        <dbReference type="EMBL" id="CAL1592400.1"/>
    </source>
</evidence>
<gene>
    <name evidence="2" type="ORF">KC01_LOCUS21652</name>
</gene>
<evidence type="ECO:0000313" key="3">
    <source>
        <dbReference type="Proteomes" id="UP001497482"/>
    </source>
</evidence>
<reference evidence="2 3" key="1">
    <citation type="submission" date="2024-04" db="EMBL/GenBank/DDBJ databases">
        <authorList>
            <person name="Waldvogel A.-M."/>
            <person name="Schoenle A."/>
        </authorList>
    </citation>
    <scope>NUCLEOTIDE SEQUENCE [LARGE SCALE GENOMIC DNA]</scope>
</reference>
<keyword evidence="3" id="KW-1185">Reference proteome</keyword>
<organism evidence="2 3">
    <name type="scientific">Knipowitschia caucasica</name>
    <name type="common">Caucasian dwarf goby</name>
    <name type="synonym">Pomatoschistus caucasicus</name>
    <dbReference type="NCBI Taxonomy" id="637954"/>
    <lineage>
        <taxon>Eukaryota</taxon>
        <taxon>Metazoa</taxon>
        <taxon>Chordata</taxon>
        <taxon>Craniata</taxon>
        <taxon>Vertebrata</taxon>
        <taxon>Euteleostomi</taxon>
        <taxon>Actinopterygii</taxon>
        <taxon>Neopterygii</taxon>
        <taxon>Teleostei</taxon>
        <taxon>Neoteleostei</taxon>
        <taxon>Acanthomorphata</taxon>
        <taxon>Gobiaria</taxon>
        <taxon>Gobiiformes</taxon>
        <taxon>Gobioidei</taxon>
        <taxon>Gobiidae</taxon>
        <taxon>Gobiinae</taxon>
        <taxon>Knipowitschia</taxon>
    </lineage>
</organism>
<protein>
    <submittedName>
        <fullName evidence="2">Uncharacterized protein</fullName>
    </submittedName>
</protein>
<dbReference type="Proteomes" id="UP001497482">
    <property type="component" value="Chromosome 2"/>
</dbReference>
<dbReference type="EMBL" id="OZ035824">
    <property type="protein sequence ID" value="CAL1592400.1"/>
    <property type="molecule type" value="Genomic_DNA"/>
</dbReference>
<name>A0AAV2KQQ9_KNICA</name>
<feature type="compositionally biased region" description="Basic and acidic residues" evidence="1">
    <location>
        <begin position="103"/>
        <end position="114"/>
    </location>
</feature>
<proteinExistence type="predicted"/>
<dbReference type="AlphaFoldDB" id="A0AAV2KQQ9"/>